<dbReference type="PANTHER" id="PTHR45762:SF21">
    <property type="entry name" value="ZINC FINGER RNA-BINDING PROTEIN"/>
    <property type="match status" value="1"/>
</dbReference>
<evidence type="ECO:0000313" key="9">
    <source>
        <dbReference type="EMBL" id="JAP58745.1"/>
    </source>
</evidence>
<evidence type="ECO:0000256" key="5">
    <source>
        <dbReference type="ARBA" id="ARBA00022884"/>
    </source>
</evidence>
<feature type="non-terminal residue" evidence="9">
    <location>
        <position position="1"/>
    </location>
</feature>
<feature type="compositionally biased region" description="Low complexity" evidence="7">
    <location>
        <begin position="706"/>
        <end position="722"/>
    </location>
</feature>
<dbReference type="InterPro" id="IPR013087">
    <property type="entry name" value="Znf_C2H2_type"/>
</dbReference>
<evidence type="ECO:0000256" key="7">
    <source>
        <dbReference type="SAM" id="MobiDB-lite"/>
    </source>
</evidence>
<keyword evidence="5" id="KW-0694">RNA-binding</keyword>
<evidence type="ECO:0000256" key="2">
    <source>
        <dbReference type="ARBA" id="ARBA00004496"/>
    </source>
</evidence>
<feature type="domain" description="C2H2-type" evidence="8">
    <location>
        <begin position="390"/>
        <end position="412"/>
    </location>
</feature>
<keyword evidence="3" id="KW-0963">Cytoplasm</keyword>
<evidence type="ECO:0000256" key="4">
    <source>
        <dbReference type="ARBA" id="ARBA00022737"/>
    </source>
</evidence>
<keyword evidence="4" id="KW-0677">Repeat</keyword>
<name>A0A0X3Q3L0_SCHSO</name>
<feature type="compositionally biased region" description="Polar residues" evidence="7">
    <location>
        <begin position="244"/>
        <end position="258"/>
    </location>
</feature>
<feature type="region of interest" description="Disordered" evidence="7">
    <location>
        <begin position="984"/>
        <end position="1010"/>
    </location>
</feature>
<accession>A0A0X3Q3L0</accession>
<dbReference type="EMBL" id="GEEE01004480">
    <property type="protein sequence ID" value="JAP58745.1"/>
    <property type="molecule type" value="Transcribed_RNA"/>
</dbReference>
<dbReference type="PROSITE" id="PS00028">
    <property type="entry name" value="ZINC_FINGER_C2H2_1"/>
    <property type="match status" value="1"/>
</dbReference>
<feature type="compositionally biased region" description="Acidic residues" evidence="7">
    <location>
        <begin position="654"/>
        <end position="665"/>
    </location>
</feature>
<keyword evidence="6" id="KW-0539">Nucleus</keyword>
<feature type="region of interest" description="Disordered" evidence="7">
    <location>
        <begin position="235"/>
        <end position="258"/>
    </location>
</feature>
<dbReference type="AlphaFoldDB" id="A0A0X3Q3L0"/>
<feature type="compositionally biased region" description="Basic and acidic residues" evidence="7">
    <location>
        <begin position="629"/>
        <end position="653"/>
    </location>
</feature>
<dbReference type="GO" id="GO:0003727">
    <property type="term" value="F:single-stranded RNA binding"/>
    <property type="evidence" value="ECO:0007669"/>
    <property type="project" value="TreeGrafter"/>
</dbReference>
<evidence type="ECO:0000256" key="1">
    <source>
        <dbReference type="ARBA" id="ARBA00004123"/>
    </source>
</evidence>
<feature type="region of interest" description="Disordered" evidence="7">
    <location>
        <begin position="1027"/>
        <end position="1130"/>
    </location>
</feature>
<reference evidence="9" key="1">
    <citation type="submission" date="2016-01" db="EMBL/GenBank/DDBJ databases">
        <title>Reference transcriptome for the parasite Schistocephalus solidus: insights into the molecular evolution of parasitism.</title>
        <authorList>
            <person name="Hebert F.O."/>
            <person name="Grambauer S."/>
            <person name="Barber I."/>
            <person name="Landry C.R."/>
            <person name="Aubin-Horth N."/>
        </authorList>
    </citation>
    <scope>NUCLEOTIDE SEQUENCE</scope>
</reference>
<dbReference type="GO" id="GO:0071011">
    <property type="term" value="C:precatalytic spliceosome"/>
    <property type="evidence" value="ECO:0007669"/>
    <property type="project" value="TreeGrafter"/>
</dbReference>
<proteinExistence type="predicted"/>
<protein>
    <recommendedName>
        <fullName evidence="8">C2H2-type domain-containing protein</fullName>
    </recommendedName>
</protein>
<feature type="region of interest" description="Disordered" evidence="7">
    <location>
        <begin position="705"/>
        <end position="755"/>
    </location>
</feature>
<sequence length="1252" mass="137077">CSSKGKCRAFYGRAVVLPSFRPFFECMTLSPEKTTMNNNFGTTAPACVSDFHISVQFPRESQSFPPPFQMPGTSASQNFISTGQKSGCIPTFSVSVGNISRFANLPYSPSGPSLIERESGVCHTQAPKILPFVGHTTQQTVYYCTPNNSCPAYTSEAARNSVLASTTPISSCSLTTTLTLPFTATKASLVPASSDCDRKLMSEADTSVAIAAYTKYYTDVLAYFKALLNAIEDPPTDPKASHPKVTSHQAPGSAQYNQIPDPTVDPWEHSKTVMDGYFSRLEGTRNWDWASWHNYLSWISRTHPEWFRLFTDCSKQMGINWDEMYQKWLSSQAVVESKPHVFDTSCPPPIEAPSHIQSLSNGVTFRPPPPLAFTSQPPPPIPPEDPRIWCEDCDQYFETNRAFDIHFRGVKHIQNALTKTITRNPNIVLDIPTSQTTQWNLAHSNQYLPVNQGVFHNRYLPPRGPFNKPDDTKTTEKRPKVHLRLQQLLDICIQPLIGLNYIVEFQRRGLLDCLYACDLCNSAFLPSNIIKHVCSLKHRMAYLKQHYPPLYYMLSKDKGNKTFKTKRLAAYAQKIEDFEGRKRLSVMREKENSSFRSFEGCAASVDRKTRTLKEHHPQDNSESAAIAQVEKDHATAREKPSKIKQEKCKSAKSEDDEIEEGEMTDDSSSSSSEEEQEVEAACSGKNARIDVNAFDGGDREVPLFGSVASPASASSSSFSACTSDEENEPPKPAEARAASSDSLHGGYVHQAHSRSTGPHIHLSDFEPLFVSERPLVPIFVSKDDDFNSLLQKLSSAGLIRLVPNTEDCATTDDAKFSKQSEAVVSPDDPAAAQSFEDEVQWALRRLESLPYKPNENQLLFKLPVSEQSAIRSPVSTTTGRSIEVLCSSKVPALPLRSCHPYVDADFIHSYEPPLIAGPLQPIPVVASPPTRLRMPPPPPLKFGNSIPVITSRVRPGITVMPELPLEPPQPPRPSRPVVLVAKRQQSVLGDPPLRKPQEVPPTRPSRTPGIQQLLSSPLEALQRLLKDGYNPLPSNPSEATEPNPPASRSPNLRPLNAALPSRLEEGGEDDEPKKNCLLSPPPPPSEFFDGYSFFSQRSERRKRRQESFTSSTAVSTSRSSPTPPPSAIQPKKKLAAIADMLGLNEPPAPKDQAVAQSSTGTPVPPFWGALHGVAAHGSAAAVGLQPPVAAGLNSTNLWSLLCPGLVSSPYLMPPSSGYSLLGSPATAAAALRILNAGTTPTSKSGGGAGGHH</sequence>
<gene>
    <name evidence="9" type="ORF">TR119929</name>
</gene>
<evidence type="ECO:0000256" key="6">
    <source>
        <dbReference type="ARBA" id="ARBA00023242"/>
    </source>
</evidence>
<comment type="subcellular location">
    <subcellularLocation>
        <location evidence="2">Cytoplasm</location>
    </subcellularLocation>
    <subcellularLocation>
        <location evidence="1">Nucleus</location>
    </subcellularLocation>
</comment>
<feature type="compositionally biased region" description="Low complexity" evidence="7">
    <location>
        <begin position="1107"/>
        <end position="1120"/>
    </location>
</feature>
<dbReference type="GO" id="GO:0005737">
    <property type="term" value="C:cytoplasm"/>
    <property type="evidence" value="ECO:0007669"/>
    <property type="project" value="UniProtKB-SubCell"/>
</dbReference>
<organism evidence="9">
    <name type="scientific">Schistocephalus solidus</name>
    <name type="common">Tapeworm</name>
    <dbReference type="NCBI Taxonomy" id="70667"/>
    <lineage>
        <taxon>Eukaryota</taxon>
        <taxon>Metazoa</taxon>
        <taxon>Spiralia</taxon>
        <taxon>Lophotrochozoa</taxon>
        <taxon>Platyhelminthes</taxon>
        <taxon>Cestoda</taxon>
        <taxon>Eucestoda</taxon>
        <taxon>Diphyllobothriidea</taxon>
        <taxon>Diphyllobothriidae</taxon>
        <taxon>Schistocephalus</taxon>
    </lineage>
</organism>
<dbReference type="GO" id="GO:0003725">
    <property type="term" value="F:double-stranded RNA binding"/>
    <property type="evidence" value="ECO:0007669"/>
    <property type="project" value="TreeGrafter"/>
</dbReference>
<dbReference type="PANTHER" id="PTHR45762">
    <property type="entry name" value="ZINC FINGER RNA-BINDING PROTEIN"/>
    <property type="match status" value="1"/>
</dbReference>
<feature type="region of interest" description="Disordered" evidence="7">
    <location>
        <begin position="608"/>
        <end position="684"/>
    </location>
</feature>
<evidence type="ECO:0000256" key="3">
    <source>
        <dbReference type="ARBA" id="ARBA00022490"/>
    </source>
</evidence>
<evidence type="ECO:0000259" key="8">
    <source>
        <dbReference type="PROSITE" id="PS00028"/>
    </source>
</evidence>
<feature type="compositionally biased region" description="Basic and acidic residues" evidence="7">
    <location>
        <begin position="608"/>
        <end position="619"/>
    </location>
</feature>